<keyword evidence="8" id="KW-0479">Metal-binding</keyword>
<comment type="subcellular location">
    <subcellularLocation>
        <location evidence="4">Secreted</location>
    </subcellularLocation>
</comment>
<keyword evidence="14" id="KW-0482">Metalloprotease</keyword>
<comment type="catalytic activity">
    <reaction evidence="1">
        <text>Digestion of native collagen in the triple helical region at Xaa-|-Gly bonds. With synthetic peptides, a preference is shown for Gly at P3 and P1', Pro and Ala at P2 and P2', and hydroxyproline, Ala or Arg at P3'.</text>
        <dbReference type="EC" id="3.4.24.3"/>
    </reaction>
</comment>
<reference evidence="20 23" key="2">
    <citation type="submission" date="2018-12" db="EMBL/GenBank/DDBJ databases">
        <authorList>
            <person name="Wang H."/>
            <person name="Peng S."/>
            <person name="Yu X."/>
            <person name="Li X."/>
        </authorList>
    </citation>
    <scope>NUCLEOTIDE SEQUENCE [LARGE SCALE GENOMIC DNA]</scope>
    <source>
        <strain evidence="20 23">PFYN01</strain>
    </source>
</reference>
<dbReference type="InterPro" id="IPR041379">
    <property type="entry name" value="ColG_subdomain"/>
</dbReference>
<evidence type="ECO:0000313" key="23">
    <source>
        <dbReference type="Proteomes" id="UP000272492"/>
    </source>
</evidence>
<dbReference type="GeneID" id="83636861"/>
<proteinExistence type="inferred from homology"/>
<dbReference type="PROSITE" id="PS50093">
    <property type="entry name" value="PKD"/>
    <property type="match status" value="1"/>
</dbReference>
<dbReference type="Gene3D" id="2.60.40.10">
    <property type="entry name" value="Immunoglobulins"/>
    <property type="match status" value="1"/>
</dbReference>
<dbReference type="FunFam" id="2.60.40.10:FF:000270">
    <property type="entry name" value="Cell surface protein"/>
    <property type="match status" value="1"/>
</dbReference>
<dbReference type="PRINTS" id="PR00931">
    <property type="entry name" value="MICOLLPTASE"/>
</dbReference>
<dbReference type="Proteomes" id="UP000181873">
    <property type="component" value="Unassembled WGS sequence"/>
</dbReference>
<name>A0A1J9TVF8_9BACI</name>
<keyword evidence="23" id="KW-1185">Reference proteome</keyword>
<dbReference type="Gene3D" id="1.10.390.20">
    <property type="match status" value="1"/>
</dbReference>
<evidence type="ECO:0000256" key="11">
    <source>
        <dbReference type="ARBA" id="ARBA00022833"/>
    </source>
</evidence>
<dbReference type="PANTHER" id="PTHR13062:SF9">
    <property type="entry name" value="MICROBIAL COLLAGENASE"/>
    <property type="match status" value="1"/>
</dbReference>
<evidence type="ECO:0000256" key="9">
    <source>
        <dbReference type="ARBA" id="ARBA00022729"/>
    </source>
</evidence>
<feature type="active site" evidence="18">
    <location>
        <position position="501"/>
    </location>
</feature>
<dbReference type="SMART" id="SM00089">
    <property type="entry name" value="PKD"/>
    <property type="match status" value="1"/>
</dbReference>
<evidence type="ECO:0000313" key="22">
    <source>
        <dbReference type="Proteomes" id="UP000181873"/>
    </source>
</evidence>
<keyword evidence="10" id="KW-0378">Hydrolase</keyword>
<dbReference type="EMBL" id="MAOE01000140">
    <property type="protein sequence ID" value="OJD55428.1"/>
    <property type="molecule type" value="Genomic_DNA"/>
</dbReference>
<dbReference type="CDD" id="cd00146">
    <property type="entry name" value="PKD"/>
    <property type="match status" value="1"/>
</dbReference>
<keyword evidence="6" id="KW-0964">Secreted</keyword>
<comment type="cofactor">
    <cofactor evidence="3">
        <name>Zn(2+)</name>
        <dbReference type="ChEBI" id="CHEBI:29105"/>
    </cofactor>
</comment>
<dbReference type="RefSeq" id="WP_071759484.1">
    <property type="nucleotide sequence ID" value="NZ_CBCSIO010000015.1"/>
</dbReference>
<dbReference type="Pfam" id="PF04151">
    <property type="entry name" value="PPC"/>
    <property type="match status" value="1"/>
</dbReference>
<comment type="cofactor">
    <cofactor evidence="2">
        <name>Ca(2+)</name>
        <dbReference type="ChEBI" id="CHEBI:29108"/>
    </cofactor>
</comment>
<evidence type="ECO:0000256" key="10">
    <source>
        <dbReference type="ARBA" id="ARBA00022801"/>
    </source>
</evidence>
<feature type="domain" description="PKD" evidence="19">
    <location>
        <begin position="768"/>
        <end position="849"/>
    </location>
</feature>
<dbReference type="SUPFAM" id="SSF49299">
    <property type="entry name" value="PKD domain"/>
    <property type="match status" value="1"/>
</dbReference>
<evidence type="ECO:0000256" key="5">
    <source>
        <dbReference type="ARBA" id="ARBA00012653"/>
    </source>
</evidence>
<evidence type="ECO:0000256" key="8">
    <source>
        <dbReference type="ARBA" id="ARBA00022723"/>
    </source>
</evidence>
<keyword evidence="7" id="KW-0645">Protease</keyword>
<evidence type="ECO:0000313" key="20">
    <source>
        <dbReference type="EMBL" id="AZQ47141.1"/>
    </source>
</evidence>
<dbReference type="Gene3D" id="2.60.120.380">
    <property type="match status" value="1"/>
</dbReference>
<evidence type="ECO:0000259" key="19">
    <source>
        <dbReference type="PROSITE" id="PS50093"/>
    </source>
</evidence>
<keyword evidence="9" id="KW-0732">Signal</keyword>
<dbReference type="GO" id="GO:0005518">
    <property type="term" value="F:collagen binding"/>
    <property type="evidence" value="ECO:0007669"/>
    <property type="project" value="UniProtKB-ARBA"/>
</dbReference>
<dbReference type="GO" id="GO:0034701">
    <property type="term" value="F:tripeptidase activity"/>
    <property type="evidence" value="ECO:0007669"/>
    <property type="project" value="UniProtKB-ARBA"/>
</dbReference>
<evidence type="ECO:0000256" key="1">
    <source>
        <dbReference type="ARBA" id="ARBA00000424"/>
    </source>
</evidence>
<evidence type="ECO:0000256" key="17">
    <source>
        <dbReference type="ARBA" id="ARBA00034362"/>
    </source>
</evidence>
<sequence>MNKNLKFTQMMIGISTMALSFGSIQTHVSAEETAPYNILQMKPIGTETSKDEIVHATKADETLTFEERLKVGDFSQRPTLVMERDEIQLKQSYTLAELNKMPNSELIDTLSKISWNQITDLFQFNQDTKAFYQNKERMNVIINELGQRGRTFTKENSKGIETFVEVLRSAFYVGYYNNELSYLKERSFHEKCLPALKAIAKNPNFTFGTAEQDRVVAAYGKLIGNASSDTETVQYAVNVLKQYNDNLTTYVSDYAKGQAVYEIVKGIDYDIQSYLQDTNKQPSETMWYGKIDNFINEVNRIALVGNITNENSWLINNGIYYAGRLGKFHSNPYKGLEVITQAMSLYPRLSGPYFVAVEQIKTNYGGKDYSGKAVDLQKIREEGKRQYLPKTYTFDDGSIVFKTGDKVTEEKIKRLYWAAKEVKAQYHRVIGNDKALEPGNADDVLTIVIYNNPDEYQLNRQLYGYETNNGGIYIEEKGTFFTYERTPKQSIYSLEELFRHEFTHYLQGRYEVPGLFGSGEMYQNERLTWFQEGNAEFFAGSTRTNNVVPRKSMISGLSSDPASRYTAKQTLFSKYGSWDFYKYSFALQSYLYNHQFDTFDKLQDLIRVNDVKNYDSYRESLSNNTQLNAEYQAYMQQLIDNQDKYNVPQVTNDYLIQHAPKPLAEVKNEIVDVANIKDAKITKYESQFFNTFTVEGKYTGGTSKGESEDWKTMSKQVNRTLEQLSQKGWSGYKTVTAYFVNYRVNAANQFEYDIVFHGVATEEKEKTNTIVNMNGPYSGIVNEEIQFHSDGTKSENGKVISYLWNFGDGTTSTEANPTHVYEEKGTYTVELTVKDRRGKESKEQTKVTVKQDPQTGEFHEEGKVLLFNTLVKGNLVTPDQTDVYTFDVTDTKELDISVVNEQNIGMTWVLYHESDMQNYVACGEDEGNTIKGKFEAKPGKYYLNVYKFDDKNGEYSLLVK</sequence>
<dbReference type="InterPro" id="IPR013661">
    <property type="entry name" value="Peptidase_M9_N_dom"/>
</dbReference>
<dbReference type="Gene3D" id="3.40.30.160">
    <property type="entry name" value="Collagenase ColT, N-terminal domain"/>
    <property type="match status" value="1"/>
</dbReference>
<protein>
    <recommendedName>
        <fullName evidence="5">microbial collagenase</fullName>
        <ecNumber evidence="5">3.4.24.3</ecNumber>
    </recommendedName>
    <alternativeName>
        <fullName evidence="17">Microbial collagenase</fullName>
    </alternativeName>
</protein>
<dbReference type="InterPro" id="IPR022409">
    <property type="entry name" value="PKD/Chitinase_dom"/>
</dbReference>
<evidence type="ECO:0000256" key="18">
    <source>
        <dbReference type="PIRSR" id="PIRSR602169-1"/>
    </source>
</evidence>
<dbReference type="Pfam" id="PF18911">
    <property type="entry name" value="PKD_4"/>
    <property type="match status" value="1"/>
</dbReference>
<reference evidence="21 22" key="1">
    <citation type="submission" date="2016-06" db="EMBL/GenBank/DDBJ databases">
        <title>First insights into the genetic diversity and population structure of in the Bacillus cereus group bacteria from diverse marine environments.</title>
        <authorList>
            <person name="Liu Y."/>
            <person name="Lai Q."/>
            <person name="Shao Z."/>
        </authorList>
    </citation>
    <scope>NUCLEOTIDE SEQUENCE [LARGE SCALE GENOMIC DNA]</scope>
    <source>
        <strain evidence="21 22">N35-10-2</strain>
    </source>
</reference>
<keyword evidence="13" id="KW-0843">Virulence</keyword>
<accession>A0A1J9TVF8</accession>
<evidence type="ECO:0000256" key="2">
    <source>
        <dbReference type="ARBA" id="ARBA00001913"/>
    </source>
</evidence>
<dbReference type="FunFam" id="3.30.980.50:FF:000001">
    <property type="entry name" value="Microbial collagenase"/>
    <property type="match status" value="1"/>
</dbReference>
<dbReference type="Gene3D" id="3.30.980.50">
    <property type="match status" value="1"/>
</dbReference>
<dbReference type="GO" id="GO:0032963">
    <property type="term" value="P:collagen metabolic process"/>
    <property type="evidence" value="ECO:0007669"/>
    <property type="project" value="UniProtKB-ARBA"/>
</dbReference>
<dbReference type="InterPro" id="IPR002169">
    <property type="entry name" value="Peptidase_M9A/M9B"/>
</dbReference>
<dbReference type="EMBL" id="CP034548">
    <property type="protein sequence ID" value="AZQ47141.1"/>
    <property type="molecule type" value="Genomic_DNA"/>
</dbReference>
<dbReference type="FunFam" id="1.10.390.20:FF:000001">
    <property type="entry name" value="Microbial collagenase"/>
    <property type="match status" value="1"/>
</dbReference>
<keyword evidence="12" id="KW-0106">Calcium</keyword>
<comment type="similarity">
    <text evidence="16">Belongs to the peptidase M9B family. Collagenase subfamily.</text>
</comment>
<evidence type="ECO:0000256" key="6">
    <source>
        <dbReference type="ARBA" id="ARBA00022525"/>
    </source>
</evidence>
<dbReference type="SUPFAM" id="SSF89260">
    <property type="entry name" value="Collagen-binding domain"/>
    <property type="match status" value="1"/>
</dbReference>
<dbReference type="Pfam" id="PF18496">
    <property type="entry name" value="ColG_sub"/>
    <property type="match status" value="1"/>
</dbReference>
<evidence type="ECO:0000256" key="13">
    <source>
        <dbReference type="ARBA" id="ARBA00023026"/>
    </source>
</evidence>
<dbReference type="GO" id="GO:0004222">
    <property type="term" value="F:metalloendopeptidase activity"/>
    <property type="evidence" value="ECO:0007669"/>
    <property type="project" value="UniProtKB-EC"/>
</dbReference>
<dbReference type="FunFam" id="2.60.120.380:FF:000012">
    <property type="entry name" value="Microbial collagenase"/>
    <property type="match status" value="1"/>
</dbReference>
<dbReference type="Pfam" id="PF08453">
    <property type="entry name" value="Peptidase_M9_N"/>
    <property type="match status" value="1"/>
</dbReference>
<dbReference type="GO" id="GO:0005509">
    <property type="term" value="F:calcium ion binding"/>
    <property type="evidence" value="ECO:0007669"/>
    <property type="project" value="UniProtKB-ARBA"/>
</dbReference>
<evidence type="ECO:0000256" key="4">
    <source>
        <dbReference type="ARBA" id="ARBA00004613"/>
    </source>
</evidence>
<dbReference type="Proteomes" id="UP000272492">
    <property type="component" value="Chromosome"/>
</dbReference>
<evidence type="ECO:0000256" key="16">
    <source>
        <dbReference type="ARBA" id="ARBA00034318"/>
    </source>
</evidence>
<keyword evidence="15" id="KW-0865">Zymogen</keyword>
<organism evidence="21 22">
    <name type="scientific">Bacillus albus</name>
    <dbReference type="NCBI Taxonomy" id="2026189"/>
    <lineage>
        <taxon>Bacteria</taxon>
        <taxon>Bacillati</taxon>
        <taxon>Bacillota</taxon>
        <taxon>Bacilli</taxon>
        <taxon>Bacillales</taxon>
        <taxon>Bacillaceae</taxon>
        <taxon>Bacillus</taxon>
        <taxon>Bacillus cereus group</taxon>
    </lineage>
</organism>
<dbReference type="Pfam" id="PF01752">
    <property type="entry name" value="Peptidase_M9"/>
    <property type="match status" value="1"/>
</dbReference>
<dbReference type="EC" id="3.4.24.3" evidence="5"/>
<evidence type="ECO:0000256" key="7">
    <source>
        <dbReference type="ARBA" id="ARBA00022670"/>
    </source>
</evidence>
<dbReference type="GO" id="GO:0008270">
    <property type="term" value="F:zinc ion binding"/>
    <property type="evidence" value="ECO:0007669"/>
    <property type="project" value="InterPro"/>
</dbReference>
<dbReference type="InterPro" id="IPR013783">
    <property type="entry name" value="Ig-like_fold"/>
</dbReference>
<evidence type="ECO:0000256" key="14">
    <source>
        <dbReference type="ARBA" id="ARBA00023049"/>
    </source>
</evidence>
<gene>
    <name evidence="21" type="ORF">BAU25_22555</name>
    <name evidence="20" type="ORF">EJW27_11215</name>
</gene>
<dbReference type="AlphaFoldDB" id="A0A1J9TVF8"/>
<dbReference type="FunFam" id="3.40.30.160:FF:000001">
    <property type="entry name" value="Microbial collagenase"/>
    <property type="match status" value="1"/>
</dbReference>
<evidence type="ECO:0000256" key="3">
    <source>
        <dbReference type="ARBA" id="ARBA00001947"/>
    </source>
</evidence>
<keyword evidence="11" id="KW-0862">Zinc</keyword>
<evidence type="ECO:0000256" key="12">
    <source>
        <dbReference type="ARBA" id="ARBA00022837"/>
    </source>
</evidence>
<dbReference type="InterPro" id="IPR007280">
    <property type="entry name" value="Peptidase_C_arc/bac"/>
</dbReference>
<evidence type="ECO:0000313" key="21">
    <source>
        <dbReference type="EMBL" id="OJD55428.1"/>
    </source>
</evidence>
<evidence type="ECO:0000256" key="15">
    <source>
        <dbReference type="ARBA" id="ARBA00023145"/>
    </source>
</evidence>
<dbReference type="PANTHER" id="PTHR13062">
    <property type="entry name" value="COLLAGENASE"/>
    <property type="match status" value="1"/>
</dbReference>
<dbReference type="GO" id="GO:0005576">
    <property type="term" value="C:extracellular region"/>
    <property type="evidence" value="ECO:0007669"/>
    <property type="project" value="UniProtKB-SubCell"/>
</dbReference>
<dbReference type="InterPro" id="IPR035986">
    <property type="entry name" value="PKD_dom_sf"/>
</dbReference>
<dbReference type="GO" id="GO:0006508">
    <property type="term" value="P:proteolysis"/>
    <property type="evidence" value="ECO:0007669"/>
    <property type="project" value="UniProtKB-KW"/>
</dbReference>
<dbReference type="InterPro" id="IPR000601">
    <property type="entry name" value="PKD_dom"/>
</dbReference>